<dbReference type="InterPro" id="IPR051795">
    <property type="entry name" value="Glycosyl_Hydrlase_43"/>
</dbReference>
<proteinExistence type="inferred from homology"/>
<dbReference type="PANTHER" id="PTHR42812">
    <property type="entry name" value="BETA-XYLOSIDASE"/>
    <property type="match status" value="1"/>
</dbReference>
<evidence type="ECO:0000313" key="7">
    <source>
        <dbReference type="Proteomes" id="UP001457898"/>
    </source>
</evidence>
<dbReference type="InterPro" id="IPR006710">
    <property type="entry name" value="Glyco_hydro_43"/>
</dbReference>
<dbReference type="SUPFAM" id="SSF49899">
    <property type="entry name" value="Concanavalin A-like lectins/glucanases"/>
    <property type="match status" value="1"/>
</dbReference>
<organism evidence="6 7">
    <name type="scientific">Blautia caccae</name>
    <dbReference type="NCBI Taxonomy" id="3133175"/>
    <lineage>
        <taxon>Bacteria</taxon>
        <taxon>Bacillati</taxon>
        <taxon>Bacillota</taxon>
        <taxon>Clostridia</taxon>
        <taxon>Lachnospirales</taxon>
        <taxon>Lachnospiraceae</taxon>
        <taxon>Blautia</taxon>
    </lineage>
</organism>
<evidence type="ECO:0000256" key="4">
    <source>
        <dbReference type="RuleBase" id="RU361187"/>
    </source>
</evidence>
<dbReference type="RefSeq" id="WP_115625577.1">
    <property type="nucleotide sequence ID" value="NZ_JBBMFP010000039.1"/>
</dbReference>
<gene>
    <name evidence="6" type="ORF">WMO65_25165</name>
</gene>
<dbReference type="CDD" id="cd09001">
    <property type="entry name" value="GH43_FsAxh1-like"/>
    <property type="match status" value="1"/>
</dbReference>
<dbReference type="InterPro" id="IPR023296">
    <property type="entry name" value="Glyco_hydro_beta-prop_sf"/>
</dbReference>
<dbReference type="EMBL" id="JBBMFP010000039">
    <property type="protein sequence ID" value="MEQ2434290.1"/>
    <property type="molecule type" value="Genomic_DNA"/>
</dbReference>
<keyword evidence="2 4" id="KW-0378">Hydrolase</keyword>
<keyword evidence="7" id="KW-1185">Reference proteome</keyword>
<evidence type="ECO:0000256" key="2">
    <source>
        <dbReference type="ARBA" id="ARBA00022801"/>
    </source>
</evidence>
<feature type="domain" description="Beta-xylosidase C-terminal Concanavalin A-like" evidence="5">
    <location>
        <begin position="319"/>
        <end position="508"/>
    </location>
</feature>
<protein>
    <submittedName>
        <fullName evidence="6">Family 43 glycosylhydrolase</fullName>
    </submittedName>
</protein>
<sequence length="520" mass="59548">MKDFYNPLIGMDYPDPDLIRVGDTWYMISTTMHFMPGGEILRSYNLADWERVGYVFDDLDHTPAQCMENGENIYGQGMWAASLRYHNGIFYVCFVANDTHRTYLYQSENIEGPWKKQYIEGFYHDCSLLFDDDRVYIVYGNTQIYITELTADLSSPKPGGLHRKIIEDTGNVRLGYEGAHAYKINGKYYVFLIHWPNDGAGRRTEACFISDSLEGEFIGRDILDDDRGYFNFGVAQGGIVDTPEGEWYAFLFQDSGAVGRIPILVPVDFTHGFPEFGSNGRIVEPVLLRDRKPEYVYEPLTANDKFQYKKEDGKISFHKAWQWNHVPDDRLVDCDENGGLKLTAGYLYHDLCEARNTLTQRMIWPGCRASVVVDGTNLNNGDYAGICALQGCYGMIAITREGERYYLVMRAGSPADDSRYPVIRKGGKPVEYERVKLDCAVAHLELCADFSDMKDIVVFRYWSHGEWKRLGSVHKLYFKLDHFTGCRVGLFCYASEKTGGTAVFRDFTLQNLCIDNRYQP</sequence>
<dbReference type="InterPro" id="IPR013320">
    <property type="entry name" value="ConA-like_dom_sf"/>
</dbReference>
<dbReference type="SUPFAM" id="SSF75005">
    <property type="entry name" value="Arabinanase/levansucrase/invertase"/>
    <property type="match status" value="1"/>
</dbReference>
<accession>A0ABV1DV76</accession>
<dbReference type="Pfam" id="PF17851">
    <property type="entry name" value="GH43_C2"/>
    <property type="match status" value="1"/>
</dbReference>
<dbReference type="InterPro" id="IPR041542">
    <property type="entry name" value="GH43_C2"/>
</dbReference>
<evidence type="ECO:0000256" key="1">
    <source>
        <dbReference type="ARBA" id="ARBA00009865"/>
    </source>
</evidence>
<keyword evidence="3 4" id="KW-0326">Glycosidase</keyword>
<evidence type="ECO:0000313" key="6">
    <source>
        <dbReference type="EMBL" id="MEQ2434290.1"/>
    </source>
</evidence>
<dbReference type="Gene3D" id="2.115.10.20">
    <property type="entry name" value="Glycosyl hydrolase domain, family 43"/>
    <property type="match status" value="1"/>
</dbReference>
<dbReference type="PANTHER" id="PTHR42812:SF15">
    <property type="entry name" value="HYDROLASE, PUTATIVE (AFU_ORTHOLOGUE AFUA_2G00930)-RELATED"/>
    <property type="match status" value="1"/>
</dbReference>
<dbReference type="Proteomes" id="UP001457898">
    <property type="component" value="Unassembled WGS sequence"/>
</dbReference>
<comment type="similarity">
    <text evidence="1 4">Belongs to the glycosyl hydrolase 43 family.</text>
</comment>
<evidence type="ECO:0000256" key="3">
    <source>
        <dbReference type="ARBA" id="ARBA00023295"/>
    </source>
</evidence>
<dbReference type="Pfam" id="PF04616">
    <property type="entry name" value="Glyco_hydro_43"/>
    <property type="match status" value="1"/>
</dbReference>
<name>A0ABV1DV76_9FIRM</name>
<dbReference type="Gene3D" id="2.60.120.200">
    <property type="match status" value="1"/>
</dbReference>
<comment type="caution">
    <text evidence="6">The sequence shown here is derived from an EMBL/GenBank/DDBJ whole genome shotgun (WGS) entry which is preliminary data.</text>
</comment>
<evidence type="ECO:0000259" key="5">
    <source>
        <dbReference type="Pfam" id="PF17851"/>
    </source>
</evidence>
<reference evidence="6 7" key="1">
    <citation type="submission" date="2024-03" db="EMBL/GenBank/DDBJ databases">
        <title>Human intestinal bacterial collection.</title>
        <authorList>
            <person name="Pauvert C."/>
            <person name="Hitch T.C.A."/>
            <person name="Clavel T."/>
        </authorList>
    </citation>
    <scope>NUCLEOTIDE SEQUENCE [LARGE SCALE GENOMIC DNA]</scope>
    <source>
        <strain evidence="6 7">CLA-SR-H028</strain>
    </source>
</reference>